<dbReference type="InterPro" id="IPR050492">
    <property type="entry name" value="Bact_metal-bind_prot9"/>
</dbReference>
<protein>
    <submittedName>
        <fullName evidence="4">Zinc abc transporter, periplasmic-binding protein znua</fullName>
    </submittedName>
</protein>
<evidence type="ECO:0000256" key="2">
    <source>
        <dbReference type="ARBA" id="ARBA00022448"/>
    </source>
</evidence>
<dbReference type="PROSITE" id="PS51257">
    <property type="entry name" value="PROKAR_LIPOPROTEIN"/>
    <property type="match status" value="1"/>
</dbReference>
<comment type="similarity">
    <text evidence="1">Belongs to the bacterial solute-binding protein 9 family.</text>
</comment>
<evidence type="ECO:0000313" key="4">
    <source>
        <dbReference type="EMBL" id="KUG24025.1"/>
    </source>
</evidence>
<dbReference type="EMBL" id="LNQE01000868">
    <property type="protein sequence ID" value="KUG24025.1"/>
    <property type="molecule type" value="Genomic_DNA"/>
</dbReference>
<dbReference type="InterPro" id="IPR006128">
    <property type="entry name" value="Lipoprotein_PsaA-like"/>
</dbReference>
<dbReference type="PRINTS" id="PR00690">
    <property type="entry name" value="ADHESNFAMILY"/>
</dbReference>
<name>A0A0W8FTE8_9ZZZZ</name>
<keyword evidence="2" id="KW-0813">Transport</keyword>
<gene>
    <name evidence="4" type="ORF">ASZ90_006162</name>
</gene>
<reference evidence="4" key="1">
    <citation type="journal article" date="2015" name="Proc. Natl. Acad. Sci. U.S.A.">
        <title>Networks of energetic and metabolic interactions define dynamics in microbial communities.</title>
        <authorList>
            <person name="Embree M."/>
            <person name="Liu J.K."/>
            <person name="Al-Bassam M.M."/>
            <person name="Zengler K."/>
        </authorList>
    </citation>
    <scope>NUCLEOTIDE SEQUENCE</scope>
</reference>
<dbReference type="GO" id="GO:0030001">
    <property type="term" value="P:metal ion transport"/>
    <property type="evidence" value="ECO:0007669"/>
    <property type="project" value="InterPro"/>
</dbReference>
<evidence type="ECO:0000256" key="3">
    <source>
        <dbReference type="ARBA" id="ARBA00022729"/>
    </source>
</evidence>
<dbReference type="InterPro" id="IPR006127">
    <property type="entry name" value="ZnuA-like"/>
</dbReference>
<dbReference type="PANTHER" id="PTHR42953">
    <property type="entry name" value="HIGH-AFFINITY ZINC UPTAKE SYSTEM PROTEIN ZNUA-RELATED"/>
    <property type="match status" value="1"/>
</dbReference>
<dbReference type="InterPro" id="IPR006129">
    <property type="entry name" value="AdhesinB"/>
</dbReference>
<dbReference type="PANTHER" id="PTHR42953:SF3">
    <property type="entry name" value="HIGH-AFFINITY ZINC UPTAKE SYSTEM PROTEIN ZNUA"/>
    <property type="match status" value="1"/>
</dbReference>
<proteinExistence type="inferred from homology"/>
<dbReference type="AlphaFoldDB" id="A0A0W8FTE8"/>
<keyword evidence="3" id="KW-0732">Signal</keyword>
<organism evidence="4">
    <name type="scientific">hydrocarbon metagenome</name>
    <dbReference type="NCBI Taxonomy" id="938273"/>
    <lineage>
        <taxon>unclassified sequences</taxon>
        <taxon>metagenomes</taxon>
        <taxon>ecological metagenomes</taxon>
    </lineage>
</organism>
<sequence length="314" mass="35687">MKCSKMFVLPLLIFFILITACQPAKESGKEDHKLKVVATIFPVYDFARNIGGDKINITMLLPPGADAHHYELRPGDIIKVSKTDIFLFTNFDMEPWTYQIINAADRNTNMLATETGSGVVLITLNQEEDHNEHDEHISGFDPHIWLDMDNAQKMVDNIAAAFIKKDPRNSDYYLKNAHDYKAQLTAIDQRYRIELTRCKTKTILHAGHWAFAYLAKRYNLKYIAAYNVLANAEPSPQKIVTLVQQVKTEKVPYIYYESMINPRLAKMIAEETGAGLLKLNNGHDVGSTEMKKGVSFISIMENNLTNLKKGMRCP</sequence>
<dbReference type="PRINTS" id="PR00691">
    <property type="entry name" value="ADHESINB"/>
</dbReference>
<comment type="caution">
    <text evidence="4">The sequence shown here is derived from an EMBL/GenBank/DDBJ whole genome shotgun (WGS) entry which is preliminary data.</text>
</comment>
<dbReference type="GO" id="GO:0007155">
    <property type="term" value="P:cell adhesion"/>
    <property type="evidence" value="ECO:0007669"/>
    <property type="project" value="InterPro"/>
</dbReference>
<dbReference type="Gene3D" id="3.40.50.1980">
    <property type="entry name" value="Nitrogenase molybdenum iron protein domain"/>
    <property type="match status" value="2"/>
</dbReference>
<evidence type="ECO:0000256" key="1">
    <source>
        <dbReference type="ARBA" id="ARBA00011028"/>
    </source>
</evidence>
<accession>A0A0W8FTE8</accession>
<dbReference type="GO" id="GO:0046872">
    <property type="term" value="F:metal ion binding"/>
    <property type="evidence" value="ECO:0007669"/>
    <property type="project" value="InterPro"/>
</dbReference>
<dbReference type="SUPFAM" id="SSF53807">
    <property type="entry name" value="Helical backbone' metal receptor"/>
    <property type="match status" value="1"/>
</dbReference>
<dbReference type="Pfam" id="PF01297">
    <property type="entry name" value="ZnuA"/>
    <property type="match status" value="1"/>
</dbReference>